<dbReference type="SUPFAM" id="SSF55653">
    <property type="entry name" value="Ribosomal protein L9 C-domain"/>
    <property type="match status" value="1"/>
</dbReference>
<proteinExistence type="inferred from homology"/>
<dbReference type="InterPro" id="IPR020594">
    <property type="entry name" value="Ribosomal_bL9_bac/chp"/>
</dbReference>
<evidence type="ECO:0000256" key="4">
    <source>
        <dbReference type="ARBA" id="ARBA00022980"/>
    </source>
</evidence>
<keyword evidence="8" id="KW-0175">Coiled coil</keyword>
<gene>
    <name evidence="7" type="primary">rplI</name>
    <name evidence="10" type="ORF">DFR31_1089</name>
</gene>
<dbReference type="GO" id="GO:0005840">
    <property type="term" value="C:ribosome"/>
    <property type="evidence" value="ECO:0007669"/>
    <property type="project" value="UniProtKB-KW"/>
</dbReference>
<keyword evidence="3 7" id="KW-0694">RNA-binding</keyword>
<dbReference type="EMBL" id="RCDA01000001">
    <property type="protein sequence ID" value="RLK51169.1"/>
    <property type="molecule type" value="Genomic_DNA"/>
</dbReference>
<comment type="function">
    <text evidence="7">Binds to the 23S rRNA.</text>
</comment>
<keyword evidence="4 7" id="KW-0689">Ribosomal protein</keyword>
<dbReference type="Proteomes" id="UP000275461">
    <property type="component" value="Unassembled WGS sequence"/>
</dbReference>
<dbReference type="HAMAP" id="MF_00503">
    <property type="entry name" value="Ribosomal_bL9"/>
    <property type="match status" value="1"/>
</dbReference>
<dbReference type="InterPro" id="IPR036935">
    <property type="entry name" value="Ribosomal_bL9_N_sf"/>
</dbReference>
<dbReference type="InterPro" id="IPR009027">
    <property type="entry name" value="Ribosomal_bL9/RNase_H1_N"/>
</dbReference>
<evidence type="ECO:0000256" key="6">
    <source>
        <dbReference type="ARBA" id="ARBA00035292"/>
    </source>
</evidence>
<comment type="similarity">
    <text evidence="1 7">Belongs to the bacterial ribosomal protein bL9 family.</text>
</comment>
<dbReference type="GO" id="GO:1990904">
    <property type="term" value="C:ribonucleoprotein complex"/>
    <property type="evidence" value="ECO:0007669"/>
    <property type="project" value="UniProtKB-KW"/>
</dbReference>
<dbReference type="GO" id="GO:0006412">
    <property type="term" value="P:translation"/>
    <property type="evidence" value="ECO:0007669"/>
    <property type="project" value="UniProtKB-UniRule"/>
</dbReference>
<keyword evidence="11" id="KW-1185">Reference proteome</keyword>
<comment type="caution">
    <text evidence="10">The sequence shown here is derived from an EMBL/GenBank/DDBJ whole genome shotgun (WGS) entry which is preliminary data.</text>
</comment>
<dbReference type="NCBIfam" id="TIGR00158">
    <property type="entry name" value="L9"/>
    <property type="match status" value="1"/>
</dbReference>
<protein>
    <recommendedName>
        <fullName evidence="6 7">Large ribosomal subunit protein bL9</fullName>
    </recommendedName>
</protein>
<evidence type="ECO:0000256" key="8">
    <source>
        <dbReference type="SAM" id="Coils"/>
    </source>
</evidence>
<keyword evidence="5 7" id="KW-0687">Ribonucleoprotein</keyword>
<evidence type="ECO:0000256" key="3">
    <source>
        <dbReference type="ARBA" id="ARBA00022884"/>
    </source>
</evidence>
<dbReference type="Pfam" id="PF01281">
    <property type="entry name" value="Ribosomal_L9_N"/>
    <property type="match status" value="1"/>
</dbReference>
<dbReference type="InterPro" id="IPR020070">
    <property type="entry name" value="Ribosomal_bL9_N"/>
</dbReference>
<dbReference type="InterPro" id="IPR036791">
    <property type="entry name" value="Ribosomal_bL9_C_sf"/>
</dbReference>
<dbReference type="Gene3D" id="3.10.430.100">
    <property type="entry name" value="Ribosomal protein L9, C-terminal domain"/>
    <property type="match status" value="1"/>
</dbReference>
<evidence type="ECO:0000313" key="11">
    <source>
        <dbReference type="Proteomes" id="UP000275461"/>
    </source>
</evidence>
<dbReference type="AlphaFoldDB" id="A0A498C7W1"/>
<dbReference type="Gene3D" id="3.40.5.10">
    <property type="entry name" value="Ribosomal protein L9, N-terminal domain"/>
    <property type="match status" value="1"/>
</dbReference>
<evidence type="ECO:0000256" key="7">
    <source>
        <dbReference type="HAMAP-Rule" id="MF_00503"/>
    </source>
</evidence>
<feature type="domain" description="Ribosomal protein L9" evidence="9">
    <location>
        <begin position="13"/>
        <end position="40"/>
    </location>
</feature>
<dbReference type="RefSeq" id="WP_121441595.1">
    <property type="nucleotide sequence ID" value="NZ_RCDA01000001.1"/>
</dbReference>
<reference evidence="10 11" key="1">
    <citation type="submission" date="2018-10" db="EMBL/GenBank/DDBJ databases">
        <title>Genomic Encyclopedia of Type Strains, Phase IV (KMG-IV): sequencing the most valuable type-strain genomes for metagenomic binning, comparative biology and taxonomic classification.</title>
        <authorList>
            <person name="Goeker M."/>
        </authorList>
    </citation>
    <scope>NUCLEOTIDE SEQUENCE [LARGE SCALE GENOMIC DNA]</scope>
    <source>
        <strain evidence="10 11">DSM 12769</strain>
    </source>
</reference>
<evidence type="ECO:0000256" key="5">
    <source>
        <dbReference type="ARBA" id="ARBA00023274"/>
    </source>
</evidence>
<dbReference type="PROSITE" id="PS00651">
    <property type="entry name" value="RIBOSOMAL_L9"/>
    <property type="match status" value="1"/>
</dbReference>
<dbReference type="PANTHER" id="PTHR21368">
    <property type="entry name" value="50S RIBOSOMAL PROTEIN L9"/>
    <property type="match status" value="1"/>
</dbReference>
<feature type="coiled-coil region" evidence="8">
    <location>
        <begin position="44"/>
        <end position="75"/>
    </location>
</feature>
<organism evidence="10 11">
    <name type="scientific">Alkalispirillum mobile</name>
    <dbReference type="NCBI Taxonomy" id="85925"/>
    <lineage>
        <taxon>Bacteria</taxon>
        <taxon>Pseudomonadati</taxon>
        <taxon>Pseudomonadota</taxon>
        <taxon>Gammaproteobacteria</taxon>
        <taxon>Chromatiales</taxon>
        <taxon>Ectothiorhodospiraceae</taxon>
        <taxon>Alkalispirillum</taxon>
    </lineage>
</organism>
<dbReference type="OrthoDB" id="9788336at2"/>
<evidence type="ECO:0000313" key="10">
    <source>
        <dbReference type="EMBL" id="RLK51169.1"/>
    </source>
</evidence>
<dbReference type="InterPro" id="IPR000244">
    <property type="entry name" value="Ribosomal_bL9"/>
</dbReference>
<keyword evidence="2 7" id="KW-0699">rRNA-binding</keyword>
<evidence type="ECO:0000259" key="9">
    <source>
        <dbReference type="PROSITE" id="PS00651"/>
    </source>
</evidence>
<name>A0A498C7W1_9GAMM</name>
<dbReference type="GO" id="GO:0019843">
    <property type="term" value="F:rRNA binding"/>
    <property type="evidence" value="ECO:0007669"/>
    <property type="project" value="UniProtKB-UniRule"/>
</dbReference>
<dbReference type="SUPFAM" id="SSF55658">
    <property type="entry name" value="L9 N-domain-like"/>
    <property type="match status" value="1"/>
</dbReference>
<dbReference type="InterPro" id="IPR020069">
    <property type="entry name" value="Ribosomal_bL9_C"/>
</dbReference>
<evidence type="ECO:0000256" key="1">
    <source>
        <dbReference type="ARBA" id="ARBA00010605"/>
    </source>
</evidence>
<dbReference type="Pfam" id="PF03948">
    <property type="entry name" value="Ribosomal_L9_C"/>
    <property type="match status" value="1"/>
</dbReference>
<sequence length="151" mass="16438">MEVILLEKVANLGDLGDRVKVRAGYGRNYLLPQGKAKPATQENIRYFEERRAELERQAQEVLAAAEARKEQLEGLSVTISAKSGDEGKLFGSVGTQDVADAITAAGVEVERREVRMPEGPIRVTGEYELELGLHTDVTAMVKIVVQGGDEA</sequence>
<evidence type="ECO:0000256" key="2">
    <source>
        <dbReference type="ARBA" id="ARBA00022730"/>
    </source>
</evidence>
<accession>A0A498C7W1</accession>
<dbReference type="GO" id="GO:0003735">
    <property type="term" value="F:structural constituent of ribosome"/>
    <property type="evidence" value="ECO:0007669"/>
    <property type="project" value="InterPro"/>
</dbReference>